<accession>A0ACB9Z3I5</accession>
<keyword evidence="2" id="KW-1185">Reference proteome</keyword>
<organism evidence="1 2">
    <name type="scientific">Hypoxylon rubiginosum</name>
    <dbReference type="NCBI Taxonomy" id="110542"/>
    <lineage>
        <taxon>Eukaryota</taxon>
        <taxon>Fungi</taxon>
        <taxon>Dikarya</taxon>
        <taxon>Ascomycota</taxon>
        <taxon>Pezizomycotina</taxon>
        <taxon>Sordariomycetes</taxon>
        <taxon>Xylariomycetidae</taxon>
        <taxon>Xylariales</taxon>
        <taxon>Hypoxylaceae</taxon>
        <taxon>Hypoxylon</taxon>
    </lineage>
</organism>
<proteinExistence type="predicted"/>
<evidence type="ECO:0000313" key="2">
    <source>
        <dbReference type="Proteomes" id="UP001497700"/>
    </source>
</evidence>
<dbReference type="EMBL" id="MU393464">
    <property type="protein sequence ID" value="KAI4865999.1"/>
    <property type="molecule type" value="Genomic_DNA"/>
</dbReference>
<comment type="caution">
    <text evidence="1">The sequence shown here is derived from an EMBL/GenBank/DDBJ whole genome shotgun (WGS) entry which is preliminary data.</text>
</comment>
<sequence length="263" mass="30138">MKWAINPFFKPREDRTEESPADVEAAPASDSSSTSPSSSVEQSTQHGFKRPTERFTAYQLFYIFVLDGIGAMIVSGGINFAIAYGMYAHQDPVRKPIRLFMLPNTLAGDAGVTVLVQCVITWHIELLLVNWDLRKGAVRPIGFIPEPKNRLMRWFMFMDRPGPTHKLGSFLYWFWFFASQLARSVLISAIFFPFIWGPSVGFLTIHGTWRGDDWYFNREWTPQIFKLLQGGILGLLSTPPMVIFWLTRCGWALKNNEARYGER</sequence>
<dbReference type="Proteomes" id="UP001497700">
    <property type="component" value="Unassembled WGS sequence"/>
</dbReference>
<evidence type="ECO:0000313" key="1">
    <source>
        <dbReference type="EMBL" id="KAI4865999.1"/>
    </source>
</evidence>
<protein>
    <submittedName>
        <fullName evidence="1">Uncharacterized protein</fullName>
    </submittedName>
</protein>
<gene>
    <name evidence="1" type="ORF">F4820DRAFT_272094</name>
</gene>
<reference evidence="1 2" key="1">
    <citation type="journal article" date="2022" name="New Phytol.">
        <title>Ecological generalism drives hyperdiversity of secondary metabolite gene clusters in xylarialean endophytes.</title>
        <authorList>
            <person name="Franco M.E.E."/>
            <person name="Wisecaver J.H."/>
            <person name="Arnold A.E."/>
            <person name="Ju Y.M."/>
            <person name="Slot J.C."/>
            <person name="Ahrendt S."/>
            <person name="Moore L.P."/>
            <person name="Eastman K.E."/>
            <person name="Scott K."/>
            <person name="Konkel Z."/>
            <person name="Mondo S.J."/>
            <person name="Kuo A."/>
            <person name="Hayes R.D."/>
            <person name="Haridas S."/>
            <person name="Andreopoulos B."/>
            <person name="Riley R."/>
            <person name="LaButti K."/>
            <person name="Pangilinan J."/>
            <person name="Lipzen A."/>
            <person name="Amirebrahimi M."/>
            <person name="Yan J."/>
            <person name="Adam C."/>
            <person name="Keymanesh K."/>
            <person name="Ng V."/>
            <person name="Louie K."/>
            <person name="Northen T."/>
            <person name="Drula E."/>
            <person name="Henrissat B."/>
            <person name="Hsieh H.M."/>
            <person name="Youens-Clark K."/>
            <person name="Lutzoni F."/>
            <person name="Miadlikowska J."/>
            <person name="Eastwood D.C."/>
            <person name="Hamelin R.C."/>
            <person name="Grigoriev I.V."/>
            <person name="U'Ren J.M."/>
        </authorList>
    </citation>
    <scope>NUCLEOTIDE SEQUENCE [LARGE SCALE GENOMIC DNA]</scope>
    <source>
        <strain evidence="1 2">CBS 119005</strain>
    </source>
</reference>
<name>A0ACB9Z3I5_9PEZI</name>